<feature type="region of interest" description="Disordered" evidence="1">
    <location>
        <begin position="146"/>
        <end position="180"/>
    </location>
</feature>
<keyword evidence="3" id="KW-1185">Reference proteome</keyword>
<name>A0AAD7GS84_9AGAR</name>
<accession>A0AAD7GS84</accession>
<evidence type="ECO:0000256" key="1">
    <source>
        <dbReference type="SAM" id="MobiDB-lite"/>
    </source>
</evidence>
<organism evidence="2 3">
    <name type="scientific">Mycena metata</name>
    <dbReference type="NCBI Taxonomy" id="1033252"/>
    <lineage>
        <taxon>Eukaryota</taxon>
        <taxon>Fungi</taxon>
        <taxon>Dikarya</taxon>
        <taxon>Basidiomycota</taxon>
        <taxon>Agaricomycotina</taxon>
        <taxon>Agaricomycetes</taxon>
        <taxon>Agaricomycetidae</taxon>
        <taxon>Agaricales</taxon>
        <taxon>Marasmiineae</taxon>
        <taxon>Mycenaceae</taxon>
        <taxon>Mycena</taxon>
    </lineage>
</organism>
<gene>
    <name evidence="2" type="ORF">B0H16DRAFT_1482745</name>
</gene>
<protein>
    <submittedName>
        <fullName evidence="2">Uncharacterized protein</fullName>
    </submittedName>
</protein>
<dbReference type="AlphaFoldDB" id="A0AAD7GS84"/>
<dbReference type="EMBL" id="JARKIB010000493">
    <property type="protein sequence ID" value="KAJ7704136.1"/>
    <property type="molecule type" value="Genomic_DNA"/>
</dbReference>
<comment type="caution">
    <text evidence="2">The sequence shown here is derived from an EMBL/GenBank/DDBJ whole genome shotgun (WGS) entry which is preliminary data.</text>
</comment>
<evidence type="ECO:0000313" key="3">
    <source>
        <dbReference type="Proteomes" id="UP001215598"/>
    </source>
</evidence>
<dbReference type="Proteomes" id="UP001215598">
    <property type="component" value="Unassembled WGS sequence"/>
</dbReference>
<evidence type="ECO:0000313" key="2">
    <source>
        <dbReference type="EMBL" id="KAJ7704136.1"/>
    </source>
</evidence>
<sequence>MWHKRDLSFGPGLRILLADTHCRPYSHDFVCDEAAGFYICNTVFLDYLPSENDPKVLVTTPTLVVPHGVFGVGSPESTVPKNVVDVAVQEGRDVRPDAPGKMVWVGFNAGPRHARVFGLIMYQQALDGSHHGHPTVVEQVHTGRPGLLEPQAAPFEDPPSKNTEVPEAPPDLKDNILDSDYVVPQVMPADAAPPPPPSTGDFSMITDWKLGSLLL</sequence>
<proteinExistence type="predicted"/>
<reference evidence="2" key="1">
    <citation type="submission" date="2023-03" db="EMBL/GenBank/DDBJ databases">
        <title>Massive genome expansion in bonnet fungi (Mycena s.s.) driven by repeated elements and novel gene families across ecological guilds.</title>
        <authorList>
            <consortium name="Lawrence Berkeley National Laboratory"/>
            <person name="Harder C.B."/>
            <person name="Miyauchi S."/>
            <person name="Viragh M."/>
            <person name="Kuo A."/>
            <person name="Thoen E."/>
            <person name="Andreopoulos B."/>
            <person name="Lu D."/>
            <person name="Skrede I."/>
            <person name="Drula E."/>
            <person name="Henrissat B."/>
            <person name="Morin E."/>
            <person name="Kohler A."/>
            <person name="Barry K."/>
            <person name="LaButti K."/>
            <person name="Morin E."/>
            <person name="Salamov A."/>
            <person name="Lipzen A."/>
            <person name="Mereny Z."/>
            <person name="Hegedus B."/>
            <person name="Baldrian P."/>
            <person name="Stursova M."/>
            <person name="Weitz H."/>
            <person name="Taylor A."/>
            <person name="Grigoriev I.V."/>
            <person name="Nagy L.G."/>
            <person name="Martin F."/>
            <person name="Kauserud H."/>
        </authorList>
    </citation>
    <scope>NUCLEOTIDE SEQUENCE</scope>
    <source>
        <strain evidence="2">CBHHK182m</strain>
    </source>
</reference>